<proteinExistence type="predicted"/>
<evidence type="ECO:0000313" key="2">
    <source>
        <dbReference type="Proteomes" id="UP001210678"/>
    </source>
</evidence>
<dbReference type="Proteomes" id="UP001210678">
    <property type="component" value="Unassembled WGS sequence"/>
</dbReference>
<evidence type="ECO:0000313" key="1">
    <source>
        <dbReference type="EMBL" id="MDB1124679.1"/>
    </source>
</evidence>
<sequence>MEKVDKLLLQVRTAHRLLAAYYQRLLPTISDMASQLDLSFYYWGNADFNLPTAARYDITACWQWDLLPGLNTSFIYGWFKNKDKVQVGEYLVEFMVVSDTAIDTKFQGHKSEPDALNLSPRVGDAESIIRITVCAPWKAFNENWYNAVWRGSAYPEFSDQPKAEKDTNDGYCFLTGFECPLSEVMSDEGVERVISRTKLYIESSVAAAKKESQLVVVT</sequence>
<comment type="caution">
    <text evidence="1">The sequence shown here is derived from an EMBL/GenBank/DDBJ whole genome shotgun (WGS) entry which is preliminary data.</text>
</comment>
<name>A0ABT4YUI4_9VIBR</name>
<organism evidence="1 2">
    <name type="scientific">Vibrio algarum</name>
    <dbReference type="NCBI Taxonomy" id="3020714"/>
    <lineage>
        <taxon>Bacteria</taxon>
        <taxon>Pseudomonadati</taxon>
        <taxon>Pseudomonadota</taxon>
        <taxon>Gammaproteobacteria</taxon>
        <taxon>Vibrionales</taxon>
        <taxon>Vibrionaceae</taxon>
        <taxon>Vibrio</taxon>
    </lineage>
</organism>
<accession>A0ABT4YUI4</accession>
<reference evidence="1 2" key="1">
    <citation type="submission" date="2023-01" db="EMBL/GenBank/DDBJ databases">
        <title>Vibrio sp. KJ40-1 sp.nov, isolated from marine algae.</title>
        <authorList>
            <person name="Butt M."/>
            <person name="Kim J.M.J."/>
            <person name="Jeon C.O.C."/>
        </authorList>
    </citation>
    <scope>NUCLEOTIDE SEQUENCE [LARGE SCALE GENOMIC DNA]</scope>
    <source>
        <strain evidence="1 2">KJ40-1</strain>
    </source>
</reference>
<protein>
    <submittedName>
        <fullName evidence="1">Uncharacterized protein</fullName>
    </submittedName>
</protein>
<dbReference type="RefSeq" id="WP_272137422.1">
    <property type="nucleotide sequence ID" value="NZ_JAQLOI010000001.1"/>
</dbReference>
<keyword evidence="2" id="KW-1185">Reference proteome</keyword>
<gene>
    <name evidence="1" type="ORF">PGX00_13900</name>
</gene>
<dbReference type="EMBL" id="JAQLOI010000001">
    <property type="protein sequence ID" value="MDB1124679.1"/>
    <property type="molecule type" value="Genomic_DNA"/>
</dbReference>